<feature type="binding site" evidence="6">
    <location>
        <position position="139"/>
    </location>
    <ligand>
        <name>Ni(2+)</name>
        <dbReference type="ChEBI" id="CHEBI:49786"/>
        <label>1</label>
    </ligand>
</feature>
<evidence type="ECO:0000256" key="5">
    <source>
        <dbReference type="ARBA" id="ARBA00047778"/>
    </source>
</evidence>
<keyword evidence="2 6" id="KW-0533">Nickel</keyword>
<comment type="pathway">
    <text evidence="1 6">Nitrogen metabolism; urea degradation; CO(2) and NH(3) from urea (urease route): step 1/1.</text>
</comment>
<evidence type="ECO:0000256" key="3">
    <source>
        <dbReference type="ARBA" id="ARBA00022723"/>
    </source>
</evidence>
<dbReference type="InterPro" id="IPR006680">
    <property type="entry name" value="Amidohydro-rel"/>
</dbReference>
<dbReference type="InterPro" id="IPR011059">
    <property type="entry name" value="Metal-dep_hydrolase_composite"/>
</dbReference>
<evidence type="ECO:0000313" key="13">
    <source>
        <dbReference type="Proteomes" id="UP001595685"/>
    </source>
</evidence>
<comment type="similarity">
    <text evidence="6 9">Belongs to the metallo-dependent hydrolases superfamily. Urease alpha subunit family.</text>
</comment>
<keyword evidence="3 6" id="KW-0479">Metal-binding</keyword>
<evidence type="ECO:0000256" key="1">
    <source>
        <dbReference type="ARBA" id="ARBA00004897"/>
    </source>
</evidence>
<feature type="binding site" evidence="6 8">
    <location>
        <position position="224"/>
    </location>
    <ligand>
        <name>substrate</name>
    </ligand>
</feature>
<comment type="PTM">
    <text evidence="6">Carboxylation allows a single lysine to coordinate two nickel ions.</text>
</comment>
<dbReference type="InterPro" id="IPR011612">
    <property type="entry name" value="Urease_alpha_N_dom"/>
</dbReference>
<evidence type="ECO:0000256" key="6">
    <source>
        <dbReference type="HAMAP-Rule" id="MF_01953"/>
    </source>
</evidence>
<evidence type="ECO:0000256" key="2">
    <source>
        <dbReference type="ARBA" id="ARBA00022596"/>
    </source>
</evidence>
<comment type="catalytic activity">
    <reaction evidence="5 6">
        <text>urea + 2 H2O + H(+) = hydrogencarbonate + 2 NH4(+)</text>
        <dbReference type="Rhea" id="RHEA:20557"/>
        <dbReference type="ChEBI" id="CHEBI:15377"/>
        <dbReference type="ChEBI" id="CHEBI:15378"/>
        <dbReference type="ChEBI" id="CHEBI:16199"/>
        <dbReference type="ChEBI" id="CHEBI:17544"/>
        <dbReference type="ChEBI" id="CHEBI:28938"/>
        <dbReference type="EC" id="3.5.1.5"/>
    </reaction>
</comment>
<dbReference type="PROSITE" id="PS50206">
    <property type="entry name" value="RHODANESE_3"/>
    <property type="match status" value="1"/>
</dbReference>
<dbReference type="Proteomes" id="UP001595685">
    <property type="component" value="Unassembled WGS sequence"/>
</dbReference>
<keyword evidence="13" id="KW-1185">Reference proteome</keyword>
<evidence type="ECO:0000256" key="4">
    <source>
        <dbReference type="ARBA" id="ARBA00022801"/>
    </source>
</evidence>
<proteinExistence type="inferred from homology"/>
<dbReference type="EMBL" id="JBHRWW010000019">
    <property type="protein sequence ID" value="MFC3690235.1"/>
    <property type="molecule type" value="Genomic_DNA"/>
</dbReference>
<dbReference type="SUPFAM" id="SSF51338">
    <property type="entry name" value="Composite domain of metallo-dependent hydrolases"/>
    <property type="match status" value="1"/>
</dbReference>
<feature type="binding site" evidence="6">
    <location>
        <position position="251"/>
    </location>
    <ligand>
        <name>Ni(2+)</name>
        <dbReference type="ChEBI" id="CHEBI:49786"/>
        <label>2</label>
    </ligand>
</feature>
<feature type="binding site" description="via carbamate group" evidence="6">
    <location>
        <position position="222"/>
    </location>
    <ligand>
        <name>Ni(2+)</name>
        <dbReference type="ChEBI" id="CHEBI:49786"/>
        <label>1</label>
    </ligand>
</feature>
<gene>
    <name evidence="6 12" type="primary">ureC</name>
    <name evidence="12" type="ORF">ACFOLH_17955</name>
</gene>
<dbReference type="InterPro" id="IPR001763">
    <property type="entry name" value="Rhodanese-like_dom"/>
</dbReference>
<dbReference type="HAMAP" id="MF_01953">
    <property type="entry name" value="Urease_alpha"/>
    <property type="match status" value="1"/>
</dbReference>
<dbReference type="GO" id="GO:0009039">
    <property type="term" value="F:urease activity"/>
    <property type="evidence" value="ECO:0007669"/>
    <property type="project" value="UniProtKB-EC"/>
</dbReference>
<name>A0ABV7WL31_9MICO</name>
<dbReference type="NCBIfam" id="NF009686">
    <property type="entry name" value="PRK13207.1"/>
    <property type="match status" value="1"/>
</dbReference>
<evidence type="ECO:0000256" key="8">
    <source>
        <dbReference type="PROSITE-ProRule" id="PRU00700"/>
    </source>
</evidence>
<dbReference type="InterPro" id="IPR029754">
    <property type="entry name" value="Urease_Ni-bd"/>
</dbReference>
<dbReference type="PROSITE" id="PS01120">
    <property type="entry name" value="UREASE_1"/>
    <property type="match status" value="1"/>
</dbReference>
<dbReference type="PRINTS" id="PR01752">
    <property type="entry name" value="UREASE"/>
</dbReference>
<evidence type="ECO:0000256" key="9">
    <source>
        <dbReference type="RuleBase" id="RU004158"/>
    </source>
</evidence>
<accession>A0ABV7WL31</accession>
<dbReference type="NCBIfam" id="TIGR01792">
    <property type="entry name" value="urease_alph"/>
    <property type="match status" value="1"/>
</dbReference>
<dbReference type="Gene3D" id="2.30.40.10">
    <property type="entry name" value="Urease, subunit C, domain 1"/>
    <property type="match status" value="1"/>
</dbReference>
<evidence type="ECO:0000313" key="12">
    <source>
        <dbReference type="EMBL" id="MFC3690235.1"/>
    </source>
</evidence>
<comment type="caution">
    <text evidence="12">The sequence shown here is derived from an EMBL/GenBank/DDBJ whole genome shotgun (WGS) entry which is preliminary data.</text>
</comment>
<feature type="domain" description="Rhodanese" evidence="10">
    <location>
        <begin position="449"/>
        <end position="472"/>
    </location>
</feature>
<dbReference type="InterPro" id="IPR017951">
    <property type="entry name" value="Urease_asu_c"/>
</dbReference>
<evidence type="ECO:0000256" key="7">
    <source>
        <dbReference type="NCBIfam" id="TIGR01792"/>
    </source>
</evidence>
<dbReference type="EC" id="3.5.1.5" evidence="6 7"/>
<feature type="binding site" evidence="6">
    <location>
        <position position="141"/>
    </location>
    <ligand>
        <name>Ni(2+)</name>
        <dbReference type="ChEBI" id="CHEBI:49786"/>
        <label>1</label>
    </ligand>
</feature>
<dbReference type="Pfam" id="PF00449">
    <property type="entry name" value="Urease_alpha"/>
    <property type="match status" value="1"/>
</dbReference>
<feature type="active site" description="Proton donor" evidence="6 8">
    <location>
        <position position="325"/>
    </location>
</feature>
<evidence type="ECO:0000259" key="10">
    <source>
        <dbReference type="PROSITE" id="PS50206"/>
    </source>
</evidence>
<dbReference type="PANTHER" id="PTHR43440">
    <property type="entry name" value="UREASE"/>
    <property type="match status" value="1"/>
</dbReference>
<reference evidence="13" key="1">
    <citation type="journal article" date="2019" name="Int. J. Syst. Evol. Microbiol.">
        <title>The Global Catalogue of Microorganisms (GCM) 10K type strain sequencing project: providing services to taxonomists for standard genome sequencing and annotation.</title>
        <authorList>
            <consortium name="The Broad Institute Genomics Platform"/>
            <consortium name="The Broad Institute Genome Sequencing Center for Infectious Disease"/>
            <person name="Wu L."/>
            <person name="Ma J."/>
        </authorList>
    </citation>
    <scope>NUCLEOTIDE SEQUENCE [LARGE SCALE GENOMIC DNA]</scope>
    <source>
        <strain evidence="13">NCAIM B.02333</strain>
    </source>
</reference>
<evidence type="ECO:0000259" key="11">
    <source>
        <dbReference type="PROSITE" id="PS51368"/>
    </source>
</evidence>
<feature type="modified residue" description="N6-carboxylysine" evidence="6">
    <location>
        <position position="222"/>
    </location>
</feature>
<protein>
    <recommendedName>
        <fullName evidence="6 7">Urease subunit alpha</fullName>
        <ecNumber evidence="6 7">3.5.1.5</ecNumber>
    </recommendedName>
    <alternativeName>
        <fullName evidence="6">Urea amidohydrolase subunit alpha</fullName>
    </alternativeName>
</protein>
<dbReference type="SUPFAM" id="SSF51556">
    <property type="entry name" value="Metallo-dependent hydrolases"/>
    <property type="match status" value="1"/>
</dbReference>
<comment type="subunit">
    <text evidence="6">Heterotrimer of UreA (gamma), UreB (beta) and UreC (alpha) subunits. Three heterotrimers associate to form the active enzyme.</text>
</comment>
<comment type="cofactor">
    <cofactor evidence="6">
        <name>Ni cation</name>
        <dbReference type="ChEBI" id="CHEBI:25516"/>
    </cofactor>
    <text evidence="6">Binds 2 nickel ions per subunit.</text>
</comment>
<feature type="domain" description="Urease" evidence="11">
    <location>
        <begin position="134"/>
        <end position="575"/>
    </location>
</feature>
<feature type="binding site" evidence="6">
    <location>
        <position position="277"/>
    </location>
    <ligand>
        <name>Ni(2+)</name>
        <dbReference type="ChEBI" id="CHEBI:49786"/>
        <label>2</label>
    </ligand>
</feature>
<comment type="subcellular location">
    <subcellularLocation>
        <location evidence="6 8">Cytoplasm</location>
    </subcellularLocation>
</comment>
<dbReference type="PROSITE" id="PS51368">
    <property type="entry name" value="UREASE_3"/>
    <property type="match status" value="1"/>
</dbReference>
<dbReference type="InterPro" id="IPR032466">
    <property type="entry name" value="Metal_Hydrolase"/>
</dbReference>
<organism evidence="12 13">
    <name type="scientific">Aquipuribacter hungaricus</name>
    <dbReference type="NCBI Taxonomy" id="545624"/>
    <lineage>
        <taxon>Bacteria</taxon>
        <taxon>Bacillati</taxon>
        <taxon>Actinomycetota</taxon>
        <taxon>Actinomycetes</taxon>
        <taxon>Micrococcales</taxon>
        <taxon>Intrasporangiaceae</taxon>
        <taxon>Aquipuribacter</taxon>
    </lineage>
</organism>
<dbReference type="PANTHER" id="PTHR43440:SF1">
    <property type="entry name" value="UREASE"/>
    <property type="match status" value="1"/>
</dbReference>
<dbReference type="InterPro" id="IPR050112">
    <property type="entry name" value="Urease_alpha_subunit"/>
</dbReference>
<feature type="binding site" evidence="6">
    <location>
        <position position="365"/>
    </location>
    <ligand>
        <name>Ni(2+)</name>
        <dbReference type="ChEBI" id="CHEBI:49786"/>
        <label>1</label>
    </ligand>
</feature>
<dbReference type="Gene3D" id="3.20.20.140">
    <property type="entry name" value="Metal-dependent hydrolases"/>
    <property type="match status" value="1"/>
</dbReference>
<dbReference type="Pfam" id="PF01979">
    <property type="entry name" value="Amidohydro_1"/>
    <property type="match status" value="1"/>
</dbReference>
<dbReference type="CDD" id="cd00375">
    <property type="entry name" value="Urease_alpha"/>
    <property type="match status" value="1"/>
</dbReference>
<dbReference type="InterPro" id="IPR005848">
    <property type="entry name" value="Urease_asu"/>
</dbReference>
<keyword evidence="6 8" id="KW-0963">Cytoplasm</keyword>
<feature type="binding site" description="via carbamate group" evidence="6">
    <location>
        <position position="222"/>
    </location>
    <ligand>
        <name>Ni(2+)</name>
        <dbReference type="ChEBI" id="CHEBI:49786"/>
        <label>2</label>
    </ligand>
</feature>
<dbReference type="RefSeq" id="WP_340289208.1">
    <property type="nucleotide sequence ID" value="NZ_JBBEOI010000006.1"/>
</dbReference>
<sequence>MTSIPRRTYAALYGPTTGDRFRLADTNLIAQVQASLLVPGEETIYGGGKTLRDGMGQVPGLRNADGVLDTVITAVVVMDPVLGIVKADIGIKDGRIAGIGKAGNPYVQDGVHPNLVVGAGTEAISGEGLVATAGAIDPHVHFVTPAQVPHALSAGVTTLIGGGTGPADGSKGVTATPGPWNIARMLEATATLPVNVGLLAKGNSSAPATLVEQLTAGACGLKVHEDYGATPAVIDCALSVADAHDVQVAIHTDSLNESGYLADTVDAIDGRVIHSYHTEGAGGGHAPDVMAIAALPNVLPSSTNPTRPYTTDTTDNLFYMTMVTHHLNPQNPEDVAFAQSRIRGETEAAEDVLQDMGVISMMSSDSQAMGRIGDTVTTTWRTADKMKRQRGKLPGDPGGSGEHDNERILRYLAKYTINPALTHGIAHLVGSLETGKVADIVLWPTNTFGVKPKYVLKGGFVAWSVMGDPNASIPTPEPVLLRPSFGTIGKAVGRTSMTFVSQASIDAGVPERLGLERWVEPVRGCRTLGKAAMVRNDATPDIRVDPETYQVYVDGELVDVEPADSVPMSQLYNIV</sequence>
<keyword evidence="4 6" id="KW-0378">Hydrolase</keyword>